<evidence type="ECO:0000313" key="2">
    <source>
        <dbReference type="EMBL" id="VAW77867.1"/>
    </source>
</evidence>
<reference evidence="2" key="1">
    <citation type="submission" date="2018-06" db="EMBL/GenBank/DDBJ databases">
        <authorList>
            <person name="Zhirakovskaya E."/>
        </authorList>
    </citation>
    <scope>NUCLEOTIDE SEQUENCE</scope>
</reference>
<dbReference type="Pfam" id="PF13503">
    <property type="entry name" value="DUF4123"/>
    <property type="match status" value="1"/>
</dbReference>
<dbReference type="EMBL" id="UOFL01000141">
    <property type="protein sequence ID" value="VAW77867.1"/>
    <property type="molecule type" value="Genomic_DNA"/>
</dbReference>
<sequence length="173" mass="20235">MKASTTCNQIIGQLLTEAKATQRKLYAIIDSAVHQKIHHLIKRNIAKESYSNLFHHTDFSEIEDAAPYLVHLTKANAILLNKIWRYPWGIFLITSVERDEIEAHLRTNLFAEDPLGEELLFRYYDPRVLPVFLNNSSDEERQLFFGPIEEMYALTTQNTQLKRYSAYEWDTAE</sequence>
<proteinExistence type="predicted"/>
<gene>
    <name evidence="2" type="ORF">MNBD_GAMMA12-2203</name>
</gene>
<name>A0A3B0YQT8_9ZZZZ</name>
<feature type="domain" description="DUF4123" evidence="1">
    <location>
        <begin position="25"/>
        <end position="142"/>
    </location>
</feature>
<evidence type="ECO:0000259" key="1">
    <source>
        <dbReference type="Pfam" id="PF13503"/>
    </source>
</evidence>
<organism evidence="2">
    <name type="scientific">hydrothermal vent metagenome</name>
    <dbReference type="NCBI Taxonomy" id="652676"/>
    <lineage>
        <taxon>unclassified sequences</taxon>
        <taxon>metagenomes</taxon>
        <taxon>ecological metagenomes</taxon>
    </lineage>
</organism>
<dbReference type="AlphaFoldDB" id="A0A3B0YQT8"/>
<protein>
    <recommendedName>
        <fullName evidence="1">DUF4123 domain-containing protein</fullName>
    </recommendedName>
</protein>
<dbReference type="InterPro" id="IPR025391">
    <property type="entry name" value="DUF4123"/>
</dbReference>
<accession>A0A3B0YQT8</accession>